<organism evidence="9 12">
    <name type="scientific">Yersinia pestis</name>
    <dbReference type="NCBI Taxonomy" id="632"/>
    <lineage>
        <taxon>Bacteria</taxon>
        <taxon>Pseudomonadati</taxon>
        <taxon>Pseudomonadota</taxon>
        <taxon>Gammaproteobacteria</taxon>
        <taxon>Enterobacterales</taxon>
        <taxon>Yersiniaceae</taxon>
        <taxon>Yersinia</taxon>
    </lineage>
</organism>
<evidence type="ECO:0000256" key="4">
    <source>
        <dbReference type="ARBA" id="ARBA00022898"/>
    </source>
</evidence>
<dbReference type="GO" id="GO:0008483">
    <property type="term" value="F:transaminase activity"/>
    <property type="evidence" value="ECO:0007669"/>
    <property type="project" value="UniProtKB-KW"/>
</dbReference>
<dbReference type="Gene3D" id="1.10.10.10">
    <property type="entry name" value="Winged helix-like DNA-binding domain superfamily/Winged helix DNA-binding domain"/>
    <property type="match status" value="1"/>
</dbReference>
<evidence type="ECO:0000256" key="3">
    <source>
        <dbReference type="ARBA" id="ARBA00022679"/>
    </source>
</evidence>
<dbReference type="Gene3D" id="3.90.1150.10">
    <property type="entry name" value="Aspartate Aminotransferase, domain 1"/>
    <property type="match status" value="1"/>
</dbReference>
<keyword evidence="2" id="KW-0032">Aminotransferase</keyword>
<dbReference type="InterPro" id="IPR000524">
    <property type="entry name" value="Tscrpt_reg_HTH_GntR"/>
</dbReference>
<dbReference type="FunFam" id="1.10.10.10:FF:000320">
    <property type="entry name" value="GntR family transcriptional regulator"/>
    <property type="match status" value="1"/>
</dbReference>
<reference evidence="10" key="4">
    <citation type="submission" date="2016-05" db="EMBL/GenBank/DDBJ databases">
        <title>Reannotation of Yersinia pestis strain 91001 based on omics data.</title>
        <authorList>
            <person name="Yiqing M."/>
        </authorList>
    </citation>
    <scope>NUCLEOTIDE SEQUENCE</scope>
    <source>
        <strain evidence="10">91001</strain>
    </source>
</reference>
<name>Q8D0D6_YERPE</name>
<dbReference type="InterPro" id="IPR015421">
    <property type="entry name" value="PyrdxlP-dep_Trfase_major"/>
</dbReference>
<evidence type="ECO:0000256" key="2">
    <source>
        <dbReference type="ARBA" id="ARBA00022576"/>
    </source>
</evidence>
<dbReference type="InterPro" id="IPR015422">
    <property type="entry name" value="PyrdxlP-dep_Trfase_small"/>
</dbReference>
<dbReference type="CDD" id="cd07377">
    <property type="entry name" value="WHTH_GntR"/>
    <property type="match status" value="1"/>
</dbReference>
<dbReference type="InterPro" id="IPR036390">
    <property type="entry name" value="WH_DNA-bd_sf"/>
</dbReference>
<dbReference type="GO" id="GO:0030170">
    <property type="term" value="F:pyridoxal phosphate binding"/>
    <property type="evidence" value="ECO:0007669"/>
    <property type="project" value="InterPro"/>
</dbReference>
<dbReference type="InterPro" id="IPR036388">
    <property type="entry name" value="WH-like_DNA-bd_sf"/>
</dbReference>
<dbReference type="GO" id="GO:0005524">
    <property type="term" value="F:ATP binding"/>
    <property type="evidence" value="ECO:0007669"/>
    <property type="project" value="UniProtKB-KW"/>
</dbReference>
<dbReference type="AlphaFoldDB" id="Q8D0D6"/>
<dbReference type="GO" id="GO:0003700">
    <property type="term" value="F:DNA-binding transcription factor activity"/>
    <property type="evidence" value="ECO:0007669"/>
    <property type="project" value="InterPro"/>
</dbReference>
<accession>Q74UK7</accession>
<evidence type="ECO:0000256" key="1">
    <source>
        <dbReference type="ARBA" id="ARBA00005384"/>
    </source>
</evidence>
<evidence type="ECO:0000256" key="5">
    <source>
        <dbReference type="ARBA" id="ARBA00023015"/>
    </source>
</evidence>
<evidence type="ECO:0000259" key="8">
    <source>
        <dbReference type="PROSITE" id="PS50949"/>
    </source>
</evidence>
<dbReference type="Gene3D" id="3.40.640.10">
    <property type="entry name" value="Type I PLP-dependent aspartate aminotransferase-like (Major domain)"/>
    <property type="match status" value="1"/>
</dbReference>
<dbReference type="DNASU" id="1147297"/>
<dbReference type="InterPro" id="IPR004839">
    <property type="entry name" value="Aminotransferase_I/II_large"/>
</dbReference>
<comment type="similarity">
    <text evidence="1">In the C-terminal section; belongs to the class-I pyridoxal-phosphate-dependent aminotransferase family.</text>
</comment>
<dbReference type="PANTHER" id="PTHR46577:SF2">
    <property type="entry name" value="TRANSCRIPTIONAL REGULATORY PROTEIN"/>
    <property type="match status" value="1"/>
</dbReference>
<dbReference type="InterPro" id="IPR015424">
    <property type="entry name" value="PyrdxlP-dep_Trfase"/>
</dbReference>
<dbReference type="Proteomes" id="UP000001019">
    <property type="component" value="Chromosome"/>
</dbReference>
<dbReference type="PANTHER" id="PTHR46577">
    <property type="entry name" value="HTH-TYPE TRANSCRIPTIONAL REGULATORY PROTEIN GABR"/>
    <property type="match status" value="1"/>
</dbReference>
<accession>Q8D0D6</accession>
<feature type="domain" description="HTH gntR-type" evidence="8">
    <location>
        <begin position="10"/>
        <end position="78"/>
    </location>
</feature>
<keyword evidence="5" id="KW-0805">Transcription regulation</keyword>
<dbReference type="InterPro" id="IPR051446">
    <property type="entry name" value="HTH_trans_reg/aminotransferase"/>
</dbReference>
<evidence type="ECO:0000256" key="6">
    <source>
        <dbReference type="ARBA" id="ARBA00023125"/>
    </source>
</evidence>
<dbReference type="GO" id="GO:0003677">
    <property type="term" value="F:DNA binding"/>
    <property type="evidence" value="ECO:0007669"/>
    <property type="project" value="UniProtKB-KW"/>
</dbReference>
<evidence type="ECO:0000313" key="12">
    <source>
        <dbReference type="Proteomes" id="UP000002490"/>
    </source>
</evidence>
<evidence type="ECO:0000256" key="7">
    <source>
        <dbReference type="ARBA" id="ARBA00023163"/>
    </source>
</evidence>
<dbReference type="SUPFAM" id="SSF46785">
    <property type="entry name" value="Winged helix' DNA-binding domain"/>
    <property type="match status" value="1"/>
</dbReference>
<protein>
    <submittedName>
        <fullName evidence="10">GntR-family regulatory protein</fullName>
    </submittedName>
    <submittedName>
        <fullName evidence="9">Multi modular putative transcriptional regulator also putative ATP-binding component of a transport system</fullName>
    </submittedName>
</protein>
<keyword evidence="6" id="KW-0238">DNA-binding</keyword>
<keyword evidence="3" id="KW-0808">Transferase</keyword>
<keyword evidence="9" id="KW-0067">ATP-binding</keyword>
<dbReference type="Proteomes" id="UP000002490">
    <property type="component" value="Chromosome"/>
</dbReference>
<dbReference type="EMBL" id="AE009952">
    <property type="protein sequence ID" value="AAM85908.1"/>
    <property type="molecule type" value="Genomic_DNA"/>
</dbReference>
<dbReference type="Pfam" id="PF00392">
    <property type="entry name" value="GntR"/>
    <property type="match status" value="1"/>
</dbReference>
<reference evidence="10" key="2">
    <citation type="submission" date="2003-04" db="EMBL/GenBank/DDBJ databases">
        <authorList>
            <person name="Song Y."/>
            <person name="Tong Z."/>
            <person name="Wang L."/>
            <person name="Han Y."/>
            <person name="Zhang J."/>
            <person name="Pei D."/>
            <person name="Wang J."/>
            <person name="Zhou D."/>
            <person name="Han Y."/>
            <person name="Pang X."/>
            <person name="Zhai J."/>
            <person name="Chen F."/>
            <person name="Qin H."/>
            <person name="Wang J."/>
            <person name="Li S."/>
            <person name="Guo Z."/>
            <person name="Ye C."/>
            <person name="Du Z."/>
            <person name="Lin W."/>
            <person name="Wang J."/>
            <person name="Yu J."/>
            <person name="Yang H."/>
            <person name="Wang J."/>
            <person name="Huang P."/>
            <person name="Yang R."/>
        </authorList>
    </citation>
    <scope>NUCLEOTIDE SEQUENCE</scope>
    <source>
        <strain evidence="10">91001</strain>
    </source>
</reference>
<dbReference type="Pfam" id="PF00155">
    <property type="entry name" value="Aminotran_1_2"/>
    <property type="match status" value="1"/>
</dbReference>
<dbReference type="FunFam" id="3.40.640.10:FF:000023">
    <property type="entry name" value="Transcriptional regulator, GntR family"/>
    <property type="match status" value="1"/>
</dbReference>
<dbReference type="PROSITE" id="PS50949">
    <property type="entry name" value="HTH_GNTR"/>
    <property type="match status" value="1"/>
</dbReference>
<keyword evidence="9" id="KW-0547">Nucleotide-binding</keyword>
<evidence type="ECO:0000313" key="11">
    <source>
        <dbReference type="Proteomes" id="UP000001019"/>
    </source>
</evidence>
<reference evidence="11" key="3">
    <citation type="journal article" date="2004" name="DNA Res.">
        <title>Complete genome sequence of Yersinia pestis strain 91001, an isolate avirulent to humans.</title>
        <authorList>
            <person name="Song Y."/>
            <person name="Tong Z."/>
            <person name="Wang J."/>
            <person name="Wang L."/>
            <person name="Guo Z."/>
            <person name="Han Y."/>
            <person name="Zhang J."/>
            <person name="Pei D."/>
            <person name="Zhou D."/>
            <person name="Qin H."/>
            <person name="Pang X."/>
            <person name="Han Y."/>
            <person name="Zhai J."/>
            <person name="Li M."/>
            <person name="Cui B."/>
            <person name="Qi Z."/>
            <person name="Jin L."/>
            <person name="Dai R."/>
            <person name="Chen F."/>
            <person name="Li S."/>
            <person name="Ye C."/>
            <person name="Du Z."/>
            <person name="Lin W."/>
            <person name="Wang J."/>
            <person name="Yu J."/>
            <person name="Yang H."/>
            <person name="Wang J."/>
            <person name="Huang P."/>
            <person name="Yang R."/>
        </authorList>
    </citation>
    <scope>NUCLEOTIDE SEQUENCE [LARGE SCALE GENOMIC DNA]</scope>
    <source>
        <strain evidence="11">91001 / Biovar Mediaevalis</strain>
    </source>
</reference>
<sequence length="482" mass="54093">MNFIYNRWLMTRYEQLAQQIRAQIQSKVWQAGDKLPSLRESCKQSGLSLMTVVQSYQLLESQGWIVARPQSGYYVASRPTQLPQPQRGNKLHLDEQVDINTFIFNVLQAGKDPAIMPFGSAFPDPSLLLQPRLSRALASVARKISPQSSVTNLPPGNESLRRNIAQRYAACGMNVSPEEIVITAGAMESLSLSLQAVTQPGDWVVIESPAFYGALQAIERLRLKAIAITTDPQQGVDLEALEQVISQYPIKACWLMPHFQNPMGATMPWSQKQRLVTLLQQKAISLIEDDVYGELYFGAERLLPAKALDQHRQILHCSSFSKCLAPGFRVGWVAAGEHAQRIQHLQLMSTVSASVPTQLAIADYLSQGGYDTHLRRLRRVMEQRMSTLHQAVVEHFPKNIKISHPAGGYFLWLELEPPFNASELYRRALEQGVSIAPGRMFTTGSQFDHCFRLNASFAWSEQSAKAIRILAKLIGQLTNERR</sequence>
<dbReference type="KEGG" id="ypm:YP_1705"/>
<dbReference type="CDD" id="cd00609">
    <property type="entry name" value="AAT_like"/>
    <property type="match status" value="1"/>
</dbReference>
<keyword evidence="4" id="KW-0663">Pyridoxal phosphate</keyword>
<dbReference type="SUPFAM" id="SSF53383">
    <property type="entry name" value="PLP-dependent transferases"/>
    <property type="match status" value="1"/>
</dbReference>
<dbReference type="EnsemblBacteria" id="AAS61934">
    <property type="protein sequence ID" value="AAS61934"/>
    <property type="gene ID" value="YP_1705"/>
</dbReference>
<evidence type="ECO:0000313" key="9">
    <source>
        <dbReference type="EMBL" id="AAM85908.1"/>
    </source>
</evidence>
<dbReference type="EMBL" id="AE017042">
    <property type="protein sequence ID" value="AAS61934.1"/>
    <property type="molecule type" value="Genomic_DNA"/>
</dbReference>
<gene>
    <name evidence="10" type="primary">aRO82</name>
    <name evidence="9" type="ordered locus">y2350</name>
    <name evidence="10" type="ordered locus">YP_1705</name>
</gene>
<dbReference type="HOGENOM" id="CLU_017584_0_0_6"/>
<evidence type="ECO:0000313" key="10">
    <source>
        <dbReference type="EMBL" id="AAS61934.1"/>
    </source>
</evidence>
<reference evidence="9 12" key="1">
    <citation type="journal article" date="2002" name="J. Bacteriol.">
        <title>Genome sequence of Yersinia pestis KIM.</title>
        <authorList>
            <person name="Deng W."/>
            <person name="Burland V."/>
            <person name="Plunkett G.III."/>
            <person name="Boutin A."/>
            <person name="Mayhew G.F."/>
            <person name="Liss P."/>
            <person name="Perna N.T."/>
            <person name="Rose D.J."/>
            <person name="Mau B."/>
            <person name="Zhou S."/>
            <person name="Schwartz D.C."/>
            <person name="Fetherston J.D."/>
            <person name="Lindler L.E."/>
            <person name="Brubaker R.R."/>
            <person name="Plana G.V."/>
            <person name="Straley S.C."/>
            <person name="McDonough K.A."/>
            <person name="Nilles M.L."/>
            <person name="Matson J.S."/>
            <person name="Blattner F.R."/>
            <person name="Perry R.D."/>
        </authorList>
    </citation>
    <scope>NUCLEOTIDE SEQUENCE [LARGE SCALE GENOMIC DNA]</scope>
    <source>
        <strain evidence="9">KIM</strain>
        <strain evidence="12">KIM10+ / Biovar Mediaevalis</strain>
    </source>
</reference>
<keyword evidence="7" id="KW-0804">Transcription</keyword>
<proteinExistence type="inferred from homology"/>
<dbReference type="KEGG" id="ypk:y2350"/>
<dbReference type="SMART" id="SM00345">
    <property type="entry name" value="HTH_GNTR"/>
    <property type="match status" value="1"/>
</dbReference>